<sequence length="555" mass="58754">MTRSLALSTLDPADLDQVDAAVRFIRTHDSTRVLAALVPDLTEAQRVAVAAHCRLAHAAVLVFPPDLAALDEALAAHRVTARPPMPSVVVRQRLAARHGLPAAELPVSIVRAGIPAADGTPCEVEIFALVDGPAQVAAAERDAAHENHVALATGPIDTVTLTGLRALLTGPGRMGSDGGGYNEHENSTVLYFAGTGHAREAHRRLELFVAGHHPEVLAAHLAETTDPATRLLRLLTGAWATQALAATADLGIADRLAAAPGSAATDLARHTGTDPDALARLLRYLADLDVVRPAGDGWALTDVGAPLATTAERSLRPLARLYGGYFYESFAELGYSVRTGRTAFDHHFGQHHFDYFAAEPDRAAMFDDAMAAGAAMFGRVGKLLDCAGANTVVDVGGGNGELLAGVLQANPQLRGVLFERAVTLEQARPGLRAAGLLERCDLVPGDFTTTVPGGGDIYLLSRVLHDWDDEQCATILRRCANAMPAHADLYIVERLLPETGTGSLAPAWDLHMLCNVGGRERSYDHYGTLLAAAGLKLVGQRRLPLDFALLHVVHG</sequence>
<dbReference type="InterPro" id="IPR012967">
    <property type="entry name" value="COMT_dimerisation"/>
</dbReference>
<feature type="domain" description="O-methyltransferase dimerisation" evidence="5">
    <location>
        <begin position="233"/>
        <end position="307"/>
    </location>
</feature>
<evidence type="ECO:0000313" key="6">
    <source>
        <dbReference type="EMBL" id="MQY26320.1"/>
    </source>
</evidence>
<dbReference type="Pfam" id="PF00891">
    <property type="entry name" value="Methyltransf_2"/>
    <property type="match status" value="1"/>
</dbReference>
<dbReference type="OrthoDB" id="4145676at2"/>
<protein>
    <recommendedName>
        <fullName evidence="8">Methyltransferase</fullName>
    </recommendedName>
</protein>
<dbReference type="Proteomes" id="UP000431401">
    <property type="component" value="Unassembled WGS sequence"/>
</dbReference>
<keyword evidence="1" id="KW-0489">Methyltransferase</keyword>
<keyword evidence="2" id="KW-0808">Transferase</keyword>
<dbReference type="EMBL" id="WEGI01000004">
    <property type="protein sequence ID" value="MQY26320.1"/>
    <property type="molecule type" value="Genomic_DNA"/>
</dbReference>
<dbReference type="GO" id="GO:0032259">
    <property type="term" value="P:methylation"/>
    <property type="evidence" value="ECO:0007669"/>
    <property type="project" value="UniProtKB-KW"/>
</dbReference>
<dbReference type="Gene3D" id="1.10.287.1350">
    <property type="match status" value="1"/>
</dbReference>
<gene>
    <name evidence="6" type="ORF">NRB56_18840</name>
</gene>
<evidence type="ECO:0000256" key="3">
    <source>
        <dbReference type="ARBA" id="ARBA00022691"/>
    </source>
</evidence>
<accession>A0A7K0DKK8</accession>
<evidence type="ECO:0000259" key="4">
    <source>
        <dbReference type="Pfam" id="PF00891"/>
    </source>
</evidence>
<dbReference type="Gene3D" id="1.10.10.10">
    <property type="entry name" value="Winged helix-like DNA-binding domain superfamily/Winged helix DNA-binding domain"/>
    <property type="match status" value="1"/>
</dbReference>
<organism evidence="6 7">
    <name type="scientific">Nocardia aurantia</name>
    <dbReference type="NCBI Taxonomy" id="2585199"/>
    <lineage>
        <taxon>Bacteria</taxon>
        <taxon>Bacillati</taxon>
        <taxon>Actinomycetota</taxon>
        <taxon>Actinomycetes</taxon>
        <taxon>Mycobacteriales</taxon>
        <taxon>Nocardiaceae</taxon>
        <taxon>Nocardia</taxon>
    </lineage>
</organism>
<dbReference type="Gene3D" id="3.40.50.150">
    <property type="entry name" value="Vaccinia Virus protein VP39"/>
    <property type="match status" value="1"/>
</dbReference>
<dbReference type="PROSITE" id="PS51683">
    <property type="entry name" value="SAM_OMT_II"/>
    <property type="match status" value="1"/>
</dbReference>
<proteinExistence type="predicted"/>
<dbReference type="PANTHER" id="PTHR43712">
    <property type="entry name" value="PUTATIVE (AFU_ORTHOLOGUE AFUA_4G14580)-RELATED"/>
    <property type="match status" value="1"/>
</dbReference>
<dbReference type="Pfam" id="PF08100">
    <property type="entry name" value="Dimerisation"/>
    <property type="match status" value="1"/>
</dbReference>
<dbReference type="SUPFAM" id="SSF53335">
    <property type="entry name" value="S-adenosyl-L-methionine-dependent methyltransferases"/>
    <property type="match status" value="1"/>
</dbReference>
<evidence type="ECO:0000259" key="5">
    <source>
        <dbReference type="Pfam" id="PF08100"/>
    </source>
</evidence>
<comment type="caution">
    <text evidence="6">The sequence shown here is derived from an EMBL/GenBank/DDBJ whole genome shotgun (WGS) entry which is preliminary data.</text>
</comment>
<keyword evidence="3" id="KW-0949">S-adenosyl-L-methionine</keyword>
<dbReference type="PANTHER" id="PTHR43712:SF2">
    <property type="entry name" value="O-METHYLTRANSFERASE CICE"/>
    <property type="match status" value="1"/>
</dbReference>
<dbReference type="InterPro" id="IPR016461">
    <property type="entry name" value="COMT-like"/>
</dbReference>
<dbReference type="GO" id="GO:0008171">
    <property type="term" value="F:O-methyltransferase activity"/>
    <property type="evidence" value="ECO:0007669"/>
    <property type="project" value="InterPro"/>
</dbReference>
<dbReference type="RefSeq" id="WP_153340538.1">
    <property type="nucleotide sequence ID" value="NZ_WEGI01000004.1"/>
</dbReference>
<evidence type="ECO:0000256" key="2">
    <source>
        <dbReference type="ARBA" id="ARBA00022679"/>
    </source>
</evidence>
<dbReference type="InterPro" id="IPR036388">
    <property type="entry name" value="WH-like_DNA-bd_sf"/>
</dbReference>
<evidence type="ECO:0000256" key="1">
    <source>
        <dbReference type="ARBA" id="ARBA00022603"/>
    </source>
</evidence>
<dbReference type="SUPFAM" id="SSF46785">
    <property type="entry name" value="Winged helix' DNA-binding domain"/>
    <property type="match status" value="1"/>
</dbReference>
<dbReference type="AlphaFoldDB" id="A0A7K0DKK8"/>
<dbReference type="InterPro" id="IPR029063">
    <property type="entry name" value="SAM-dependent_MTases_sf"/>
</dbReference>
<keyword evidence="7" id="KW-1185">Reference proteome</keyword>
<evidence type="ECO:0000313" key="7">
    <source>
        <dbReference type="Proteomes" id="UP000431401"/>
    </source>
</evidence>
<feature type="domain" description="O-methyltransferase C-terminal" evidence="4">
    <location>
        <begin position="330"/>
        <end position="535"/>
    </location>
</feature>
<name>A0A7K0DKK8_9NOCA</name>
<dbReference type="GO" id="GO:0046983">
    <property type="term" value="F:protein dimerization activity"/>
    <property type="evidence" value="ECO:0007669"/>
    <property type="project" value="InterPro"/>
</dbReference>
<dbReference type="InterPro" id="IPR001077">
    <property type="entry name" value="COMT_C"/>
</dbReference>
<dbReference type="InterPro" id="IPR036390">
    <property type="entry name" value="WH_DNA-bd_sf"/>
</dbReference>
<reference evidence="6 7" key="1">
    <citation type="submission" date="2019-10" db="EMBL/GenBank/DDBJ databases">
        <title>Nocardia macrotermitis sp. nov. and Nocardia aurantia sp. nov., isolated from the gut of fungus growing-termite Macrotermes natalensis.</title>
        <authorList>
            <person name="Benndorf R."/>
            <person name="Schwitalla J."/>
            <person name="Martin K."/>
            <person name="De Beer W."/>
            <person name="Kaster A.-K."/>
            <person name="Vollmers J."/>
            <person name="Poulsen M."/>
            <person name="Beemelmanns C."/>
        </authorList>
    </citation>
    <scope>NUCLEOTIDE SEQUENCE [LARGE SCALE GENOMIC DNA]</scope>
    <source>
        <strain evidence="6 7">RB56</strain>
    </source>
</reference>
<evidence type="ECO:0008006" key="8">
    <source>
        <dbReference type="Google" id="ProtNLM"/>
    </source>
</evidence>